<evidence type="ECO:0000259" key="2">
    <source>
        <dbReference type="Pfam" id="PF04909"/>
    </source>
</evidence>
<dbReference type="SUPFAM" id="SSF51556">
    <property type="entry name" value="Metallo-dependent hydrolases"/>
    <property type="match status" value="1"/>
</dbReference>
<feature type="domain" description="Amidohydrolase-related" evidence="2">
    <location>
        <begin position="42"/>
        <end position="355"/>
    </location>
</feature>
<keyword evidence="4" id="KW-1185">Reference proteome</keyword>
<dbReference type="InterPro" id="IPR006680">
    <property type="entry name" value="Amidohydro-rel"/>
</dbReference>
<dbReference type="InterPro" id="IPR052350">
    <property type="entry name" value="Metallo-dep_Lactonases"/>
</dbReference>
<dbReference type="Proteomes" id="UP001501671">
    <property type="component" value="Unassembled WGS sequence"/>
</dbReference>
<sequence length="364" mass="39268">MTTEGDTPEYRGTLYRPTAELLAWHAGAPAEEALEPELPILDAHHHLYGTPADSSYYRLGDLERDFGGGHRIVGTVYVEAYQAGWYPDGPEHLRPVGEVARIVDLTAAPVRGSRGAACQVAAGIVAYADLTRGDAVADVLEAELAAGQGRLRGVRHPAAYDGGQIARFVKSMNRPRMLADATFRKGVAQLGRLGLSFDAWVHHTQLGDVAGLADAFPGLAIVLNHVGGLIGVAEYRADRAGNVARWRQGLRELAARPNVYVKIGGLGMPLFGFGFEHRERPASSAELAQAWGPLIDACIEAFGPARCMFEGNFPVDKQTCGYTALWNAFKLATRSLSAGERADLFFGTACRAYRLPVDRLLDAE</sequence>
<evidence type="ECO:0000313" key="3">
    <source>
        <dbReference type="EMBL" id="GAA4329867.1"/>
    </source>
</evidence>
<proteinExistence type="inferred from homology"/>
<dbReference type="RefSeq" id="WP_345248310.1">
    <property type="nucleotide sequence ID" value="NZ_BAABFO010000006.1"/>
</dbReference>
<comment type="caution">
    <text evidence="3">The sequence shown here is derived from an EMBL/GenBank/DDBJ whole genome shotgun (WGS) entry which is preliminary data.</text>
</comment>
<reference evidence="4" key="1">
    <citation type="journal article" date="2019" name="Int. J. Syst. Evol. Microbiol.">
        <title>The Global Catalogue of Microorganisms (GCM) 10K type strain sequencing project: providing services to taxonomists for standard genome sequencing and annotation.</title>
        <authorList>
            <consortium name="The Broad Institute Genomics Platform"/>
            <consortium name="The Broad Institute Genome Sequencing Center for Infectious Disease"/>
            <person name="Wu L."/>
            <person name="Ma J."/>
        </authorList>
    </citation>
    <scope>NUCLEOTIDE SEQUENCE [LARGE SCALE GENOMIC DNA]</scope>
    <source>
        <strain evidence="4">JCM 17666</strain>
    </source>
</reference>
<evidence type="ECO:0000256" key="1">
    <source>
        <dbReference type="ARBA" id="ARBA00038310"/>
    </source>
</evidence>
<dbReference type="Gene3D" id="3.20.20.140">
    <property type="entry name" value="Metal-dependent hydrolases"/>
    <property type="match status" value="1"/>
</dbReference>
<dbReference type="PANTHER" id="PTHR43569">
    <property type="entry name" value="AMIDOHYDROLASE"/>
    <property type="match status" value="1"/>
</dbReference>
<organism evidence="3 4">
    <name type="scientific">Pigmentiphaga soli</name>
    <dbReference type="NCBI Taxonomy" id="1007095"/>
    <lineage>
        <taxon>Bacteria</taxon>
        <taxon>Pseudomonadati</taxon>
        <taxon>Pseudomonadota</taxon>
        <taxon>Betaproteobacteria</taxon>
        <taxon>Burkholderiales</taxon>
        <taxon>Alcaligenaceae</taxon>
        <taxon>Pigmentiphaga</taxon>
    </lineage>
</organism>
<dbReference type="PANTHER" id="PTHR43569:SF1">
    <property type="entry name" value="BLL3371 PROTEIN"/>
    <property type="match status" value="1"/>
</dbReference>
<dbReference type="Pfam" id="PF04909">
    <property type="entry name" value="Amidohydro_2"/>
    <property type="match status" value="1"/>
</dbReference>
<evidence type="ECO:0000313" key="4">
    <source>
        <dbReference type="Proteomes" id="UP001501671"/>
    </source>
</evidence>
<accession>A0ABP8GTT0</accession>
<comment type="similarity">
    <text evidence="1">Belongs to the metallo-dependent hydrolases superfamily.</text>
</comment>
<name>A0ABP8GTT0_9BURK</name>
<protein>
    <submittedName>
        <fullName evidence="3">Amidohydrolase family protein</fullName>
    </submittedName>
</protein>
<gene>
    <name evidence="3" type="ORF">GCM10023144_17110</name>
</gene>
<dbReference type="EMBL" id="BAABFO010000006">
    <property type="protein sequence ID" value="GAA4329867.1"/>
    <property type="molecule type" value="Genomic_DNA"/>
</dbReference>
<dbReference type="InterPro" id="IPR032466">
    <property type="entry name" value="Metal_Hydrolase"/>
</dbReference>